<gene>
    <name evidence="2" type="ORF">H5410_056390</name>
</gene>
<keyword evidence="3" id="KW-1185">Reference proteome</keyword>
<reference evidence="2 3" key="1">
    <citation type="submission" date="2020-09" db="EMBL/GenBank/DDBJ databases">
        <title>De no assembly of potato wild relative species, Solanum commersonii.</title>
        <authorList>
            <person name="Cho K."/>
        </authorList>
    </citation>
    <scope>NUCLEOTIDE SEQUENCE [LARGE SCALE GENOMIC DNA]</scope>
    <source>
        <strain evidence="2">LZ3.2</strain>
        <tissue evidence="2">Leaf</tissue>
    </source>
</reference>
<evidence type="ECO:0000313" key="3">
    <source>
        <dbReference type="Proteomes" id="UP000824120"/>
    </source>
</evidence>
<dbReference type="Proteomes" id="UP000824120">
    <property type="component" value="Chromosome 11"/>
</dbReference>
<protein>
    <submittedName>
        <fullName evidence="2">Uncharacterized protein</fullName>
    </submittedName>
</protein>
<accession>A0A9J5WMJ9</accession>
<dbReference type="EMBL" id="JACXVP010000011">
    <property type="protein sequence ID" value="KAG5576256.1"/>
    <property type="molecule type" value="Genomic_DNA"/>
</dbReference>
<dbReference type="AlphaFoldDB" id="A0A9J5WMJ9"/>
<name>A0A9J5WMJ9_SOLCO</name>
<evidence type="ECO:0000313" key="2">
    <source>
        <dbReference type="EMBL" id="KAG5576256.1"/>
    </source>
</evidence>
<feature type="region of interest" description="Disordered" evidence="1">
    <location>
        <begin position="1"/>
        <end position="31"/>
    </location>
</feature>
<sequence>MRKHAPNESMPQNINGTSSGHFPGADSGHGQIAQTAWKPSVAEITPTSHVYDKLRIGKDQSNAISSSAVTLPLTEISVLFTEVEVSETETFFCSLVLPCFFFEFITWVQAFTEVTICGSILVEPVLSFITKSLASSPAPVMSYDHHGLNAIGLFNSLKWVHILCIRVKIHIEAGEKPILIRGYIIIHGLKYLESDTKYSLRMHIQGILIYHLHKLLSSRGSTSASLAYTCEP</sequence>
<organism evidence="2 3">
    <name type="scientific">Solanum commersonii</name>
    <name type="common">Commerson's wild potato</name>
    <name type="synonym">Commerson's nightshade</name>
    <dbReference type="NCBI Taxonomy" id="4109"/>
    <lineage>
        <taxon>Eukaryota</taxon>
        <taxon>Viridiplantae</taxon>
        <taxon>Streptophyta</taxon>
        <taxon>Embryophyta</taxon>
        <taxon>Tracheophyta</taxon>
        <taxon>Spermatophyta</taxon>
        <taxon>Magnoliopsida</taxon>
        <taxon>eudicotyledons</taxon>
        <taxon>Gunneridae</taxon>
        <taxon>Pentapetalae</taxon>
        <taxon>asterids</taxon>
        <taxon>lamiids</taxon>
        <taxon>Solanales</taxon>
        <taxon>Solanaceae</taxon>
        <taxon>Solanoideae</taxon>
        <taxon>Solaneae</taxon>
        <taxon>Solanum</taxon>
    </lineage>
</organism>
<proteinExistence type="predicted"/>
<feature type="compositionally biased region" description="Polar residues" evidence="1">
    <location>
        <begin position="9"/>
        <end position="20"/>
    </location>
</feature>
<evidence type="ECO:0000256" key="1">
    <source>
        <dbReference type="SAM" id="MobiDB-lite"/>
    </source>
</evidence>
<comment type="caution">
    <text evidence="2">The sequence shown here is derived from an EMBL/GenBank/DDBJ whole genome shotgun (WGS) entry which is preliminary data.</text>
</comment>